<feature type="transmembrane region" description="Helical" evidence="1">
    <location>
        <begin position="244"/>
        <end position="270"/>
    </location>
</feature>
<dbReference type="InterPro" id="IPR025367">
    <property type="entry name" value="DUF4271"/>
</dbReference>
<accession>A0A212JGV7</accession>
<sequence length="279" mass="32445">MKDSVLLQDTVYIHRFSLNPVEGEIVNMTNKQLYSAHQDSIGDVVRYSGDLLPFNLEQVDGIFCLLLLCLFLFTYIYSGGLSFLKESISFLFTPVKASRIHSQTTSREMIYSYFLIFQSAVLSAICIYDVFVEYESSVQSNSKAFLTIVTFIVAIALFFGIKDFIYKLIGYIFNQKKAMNSWRRMHMVSIEVLGILYFLPTLLLIYSNFYHTEILILILILFLIVQITLFYQIIVFFIGQKFNFLYLIAYLCTFEILPYVYLAIGLIQLYRTDVFNTLL</sequence>
<evidence type="ECO:0000313" key="2">
    <source>
        <dbReference type="EMBL" id="SBV98683.1"/>
    </source>
</evidence>
<dbReference type="Pfam" id="PF14093">
    <property type="entry name" value="DUF4271"/>
    <property type="match status" value="1"/>
</dbReference>
<keyword evidence="1" id="KW-0812">Transmembrane</keyword>
<proteinExistence type="predicted"/>
<feature type="transmembrane region" description="Helical" evidence="1">
    <location>
        <begin position="110"/>
        <end position="132"/>
    </location>
</feature>
<feature type="transmembrane region" description="Helical" evidence="1">
    <location>
        <begin position="59"/>
        <end position="77"/>
    </location>
</feature>
<evidence type="ECO:0000256" key="1">
    <source>
        <dbReference type="SAM" id="Phobius"/>
    </source>
</evidence>
<dbReference type="EMBL" id="FLUL01000001">
    <property type="protein sequence ID" value="SBV98683.1"/>
    <property type="molecule type" value="Genomic_DNA"/>
</dbReference>
<name>A0A212JGV7_9BACT</name>
<evidence type="ECO:0008006" key="3">
    <source>
        <dbReference type="Google" id="ProtNLM"/>
    </source>
</evidence>
<dbReference type="AlphaFoldDB" id="A0A212JGV7"/>
<reference evidence="2" key="1">
    <citation type="submission" date="2016-04" db="EMBL/GenBank/DDBJ databases">
        <authorList>
            <person name="Evans L.H."/>
            <person name="Alamgir A."/>
            <person name="Owens N."/>
            <person name="Weber N.D."/>
            <person name="Virtaneva K."/>
            <person name="Barbian K."/>
            <person name="Babar A."/>
            <person name="Rosenke K."/>
        </authorList>
    </citation>
    <scope>NUCLEOTIDE SEQUENCE</scope>
    <source>
        <strain evidence="2">86-2</strain>
    </source>
</reference>
<protein>
    <recommendedName>
        <fullName evidence="3">DUF4271 domain-containing protein</fullName>
    </recommendedName>
</protein>
<feature type="transmembrane region" description="Helical" evidence="1">
    <location>
        <begin position="144"/>
        <end position="166"/>
    </location>
</feature>
<feature type="transmembrane region" description="Helical" evidence="1">
    <location>
        <begin position="187"/>
        <end position="208"/>
    </location>
</feature>
<dbReference type="RefSeq" id="WP_135103771.1">
    <property type="nucleotide sequence ID" value="NZ_CABTJG010000001.1"/>
</dbReference>
<keyword evidence="1" id="KW-1133">Transmembrane helix</keyword>
<feature type="transmembrane region" description="Helical" evidence="1">
    <location>
        <begin position="214"/>
        <end position="237"/>
    </location>
</feature>
<keyword evidence="1" id="KW-0472">Membrane</keyword>
<gene>
    <name evidence="2" type="ORF">KL86DYS2_11492</name>
</gene>
<organism evidence="2">
    <name type="scientific">uncultured Dysgonomonas sp</name>
    <dbReference type="NCBI Taxonomy" id="206096"/>
    <lineage>
        <taxon>Bacteria</taxon>
        <taxon>Pseudomonadati</taxon>
        <taxon>Bacteroidota</taxon>
        <taxon>Bacteroidia</taxon>
        <taxon>Bacteroidales</taxon>
        <taxon>Dysgonomonadaceae</taxon>
        <taxon>Dysgonomonas</taxon>
        <taxon>environmental samples</taxon>
    </lineage>
</organism>